<dbReference type="InterPro" id="IPR036691">
    <property type="entry name" value="Endo/exonu/phosph_ase_sf"/>
</dbReference>
<protein>
    <recommendedName>
        <fullName evidence="3">Endonuclease/exonuclease/phosphatase domain-containing protein</fullName>
    </recommendedName>
</protein>
<dbReference type="SUPFAM" id="SSF56219">
    <property type="entry name" value="DNase I-like"/>
    <property type="match status" value="1"/>
</dbReference>
<evidence type="ECO:0000313" key="2">
    <source>
        <dbReference type="Proteomes" id="UP001516400"/>
    </source>
</evidence>
<dbReference type="EMBL" id="JABFTP020000144">
    <property type="protein sequence ID" value="KAL3282344.1"/>
    <property type="molecule type" value="Genomic_DNA"/>
</dbReference>
<keyword evidence="2" id="KW-1185">Reference proteome</keyword>
<sequence>MSSTQRNNTLCSNNVHILQWNASSLVANKPTFSNFAEKARVDIALISETWFKNNTMTKKGGVDILVRYDIVFQKLALQYTPPGVSAAAIEIQTKPKKFLNLISIYVNPRLNISCTAWDRFLSHIPTPYTIGEDFNDHFYWSEEFLNSLAPPSINHPFKMSNDRNNPNDFPLKPFTLLEML</sequence>
<proteinExistence type="predicted"/>
<feature type="non-terminal residue" evidence="1">
    <location>
        <position position="180"/>
    </location>
</feature>
<organism evidence="1 2">
    <name type="scientific">Cryptolaemus montrouzieri</name>
    <dbReference type="NCBI Taxonomy" id="559131"/>
    <lineage>
        <taxon>Eukaryota</taxon>
        <taxon>Metazoa</taxon>
        <taxon>Ecdysozoa</taxon>
        <taxon>Arthropoda</taxon>
        <taxon>Hexapoda</taxon>
        <taxon>Insecta</taxon>
        <taxon>Pterygota</taxon>
        <taxon>Neoptera</taxon>
        <taxon>Endopterygota</taxon>
        <taxon>Coleoptera</taxon>
        <taxon>Polyphaga</taxon>
        <taxon>Cucujiformia</taxon>
        <taxon>Coccinelloidea</taxon>
        <taxon>Coccinellidae</taxon>
        <taxon>Scymninae</taxon>
        <taxon>Scymnini</taxon>
        <taxon>Cryptolaemus</taxon>
    </lineage>
</organism>
<dbReference type="AlphaFoldDB" id="A0ABD2NUP2"/>
<gene>
    <name evidence="1" type="ORF">HHI36_005531</name>
</gene>
<evidence type="ECO:0000313" key="1">
    <source>
        <dbReference type="EMBL" id="KAL3282344.1"/>
    </source>
</evidence>
<accession>A0ABD2NUP2</accession>
<comment type="caution">
    <text evidence="1">The sequence shown here is derived from an EMBL/GenBank/DDBJ whole genome shotgun (WGS) entry which is preliminary data.</text>
</comment>
<reference evidence="1 2" key="1">
    <citation type="journal article" date="2021" name="BMC Biol.">
        <title>Horizontally acquired antibacterial genes associated with adaptive radiation of ladybird beetles.</title>
        <authorList>
            <person name="Li H.S."/>
            <person name="Tang X.F."/>
            <person name="Huang Y.H."/>
            <person name="Xu Z.Y."/>
            <person name="Chen M.L."/>
            <person name="Du X.Y."/>
            <person name="Qiu B.Y."/>
            <person name="Chen P.T."/>
            <person name="Zhang W."/>
            <person name="Slipinski A."/>
            <person name="Escalona H.E."/>
            <person name="Waterhouse R.M."/>
            <person name="Zwick A."/>
            <person name="Pang H."/>
        </authorList>
    </citation>
    <scope>NUCLEOTIDE SEQUENCE [LARGE SCALE GENOMIC DNA]</scope>
    <source>
        <strain evidence="1">SYSU2018</strain>
    </source>
</reference>
<dbReference type="Proteomes" id="UP001516400">
    <property type="component" value="Unassembled WGS sequence"/>
</dbReference>
<dbReference type="Gene3D" id="3.60.10.10">
    <property type="entry name" value="Endonuclease/exonuclease/phosphatase"/>
    <property type="match status" value="1"/>
</dbReference>
<evidence type="ECO:0008006" key="3">
    <source>
        <dbReference type="Google" id="ProtNLM"/>
    </source>
</evidence>
<name>A0ABD2NUP2_9CUCU</name>